<protein>
    <recommendedName>
        <fullName evidence="10">L,D-TPase catalytic domain-containing protein</fullName>
    </recommendedName>
</protein>
<dbReference type="GO" id="GO:0008360">
    <property type="term" value="P:regulation of cell shape"/>
    <property type="evidence" value="ECO:0007669"/>
    <property type="project" value="UniProtKB-UniRule"/>
</dbReference>
<keyword evidence="8 9" id="KW-0961">Cell wall biogenesis/degradation</keyword>
<evidence type="ECO:0000256" key="8">
    <source>
        <dbReference type="ARBA" id="ARBA00023316"/>
    </source>
</evidence>
<dbReference type="CDD" id="cd16913">
    <property type="entry name" value="YkuD_like"/>
    <property type="match status" value="1"/>
</dbReference>
<proteinExistence type="inferred from homology"/>
<evidence type="ECO:0000256" key="7">
    <source>
        <dbReference type="ARBA" id="ARBA00022984"/>
    </source>
</evidence>
<dbReference type="GO" id="GO:0071972">
    <property type="term" value="F:peptidoglycan L,D-transpeptidase activity"/>
    <property type="evidence" value="ECO:0007669"/>
    <property type="project" value="TreeGrafter"/>
</dbReference>
<keyword evidence="12" id="KW-1185">Reference proteome</keyword>
<comment type="similarity">
    <text evidence="2">Belongs to the YkuD family.</text>
</comment>
<keyword evidence="5" id="KW-0378">Hydrolase</keyword>
<comment type="pathway">
    <text evidence="1 9">Cell wall biogenesis; peptidoglycan biosynthesis.</text>
</comment>
<dbReference type="SUPFAM" id="SSF141523">
    <property type="entry name" value="L,D-transpeptidase catalytic domain-like"/>
    <property type="match status" value="1"/>
</dbReference>
<dbReference type="UniPathway" id="UPA00219"/>
<dbReference type="EMBL" id="CP000806">
    <property type="protein sequence ID" value="ACB51774.1"/>
    <property type="molecule type" value="Genomic_DNA"/>
</dbReference>
<evidence type="ECO:0000256" key="1">
    <source>
        <dbReference type="ARBA" id="ARBA00004752"/>
    </source>
</evidence>
<dbReference type="GO" id="GO:0016757">
    <property type="term" value="F:glycosyltransferase activity"/>
    <property type="evidence" value="ECO:0007669"/>
    <property type="project" value="UniProtKB-KW"/>
</dbReference>
<dbReference type="AlphaFoldDB" id="B1WRC5"/>
<dbReference type="KEGG" id="cyt:cce_2426"/>
<dbReference type="Pfam" id="PF03734">
    <property type="entry name" value="YkuD"/>
    <property type="match status" value="1"/>
</dbReference>
<evidence type="ECO:0000256" key="3">
    <source>
        <dbReference type="ARBA" id="ARBA00022676"/>
    </source>
</evidence>
<keyword evidence="7 9" id="KW-0573">Peptidoglycan synthesis</keyword>
<keyword evidence="4" id="KW-0808">Transferase</keyword>
<dbReference type="InterPro" id="IPR005490">
    <property type="entry name" value="LD_TPept_cat_dom"/>
</dbReference>
<evidence type="ECO:0000313" key="11">
    <source>
        <dbReference type="EMBL" id="ACB51774.1"/>
    </source>
</evidence>
<accession>B1WRC5</accession>
<feature type="active site" description="Nucleophile" evidence="9">
    <location>
        <position position="174"/>
    </location>
</feature>
<evidence type="ECO:0000256" key="5">
    <source>
        <dbReference type="ARBA" id="ARBA00022801"/>
    </source>
</evidence>
<name>B1WRC5_CROS5</name>
<evidence type="ECO:0000256" key="6">
    <source>
        <dbReference type="ARBA" id="ARBA00022960"/>
    </source>
</evidence>
<feature type="active site" description="Proton donor/acceptor" evidence="9">
    <location>
        <position position="158"/>
    </location>
</feature>
<dbReference type="Proteomes" id="UP000001203">
    <property type="component" value="Chromosome circular"/>
</dbReference>
<keyword evidence="3" id="KW-0328">Glycosyltransferase</keyword>
<sequence>MTTMKFTLSLLTLTFISGSILLPIEGINKQAIASEGTPSATPSTELPATSTVTPPVEEAAIPTPPETTQTLATHLVLNLKERRVYAYQDDQVIANYPVAIGKPGWETPRGDFSVIQMVEDPQWKNPWNGRVSAAGPNSPLGERWIGFWREGGKYIGFHGTPGEHVMGQAVSHGCVRMRNRDVKALYELVQTGIPVIVQ</sequence>
<evidence type="ECO:0000256" key="2">
    <source>
        <dbReference type="ARBA" id="ARBA00005992"/>
    </source>
</evidence>
<dbReference type="STRING" id="43989.cce_2426"/>
<evidence type="ECO:0000259" key="10">
    <source>
        <dbReference type="PROSITE" id="PS52029"/>
    </source>
</evidence>
<evidence type="ECO:0000313" key="12">
    <source>
        <dbReference type="Proteomes" id="UP000001203"/>
    </source>
</evidence>
<dbReference type="eggNOG" id="COG1376">
    <property type="taxonomic scope" value="Bacteria"/>
</dbReference>
<dbReference type="PANTHER" id="PTHR30582">
    <property type="entry name" value="L,D-TRANSPEPTIDASE"/>
    <property type="match status" value="1"/>
</dbReference>
<organism evidence="11 12">
    <name type="scientific">Crocosphaera subtropica (strain ATCC 51142 / BH68)</name>
    <name type="common">Cyanothece sp. (strain ATCC 51142)</name>
    <dbReference type="NCBI Taxonomy" id="43989"/>
    <lineage>
        <taxon>Bacteria</taxon>
        <taxon>Bacillati</taxon>
        <taxon>Cyanobacteriota</taxon>
        <taxon>Cyanophyceae</taxon>
        <taxon>Oscillatoriophycideae</taxon>
        <taxon>Chroococcales</taxon>
        <taxon>Aphanothecaceae</taxon>
        <taxon>Crocosphaera</taxon>
        <taxon>Crocosphaera subtropica</taxon>
    </lineage>
</organism>
<dbReference type="Gene3D" id="2.40.440.10">
    <property type="entry name" value="L,D-transpeptidase catalytic domain-like"/>
    <property type="match status" value="1"/>
</dbReference>
<dbReference type="GO" id="GO:0018104">
    <property type="term" value="P:peptidoglycan-protein cross-linking"/>
    <property type="evidence" value="ECO:0007669"/>
    <property type="project" value="TreeGrafter"/>
</dbReference>
<dbReference type="InterPro" id="IPR038063">
    <property type="entry name" value="Transpep_catalytic_dom"/>
</dbReference>
<dbReference type="PROSITE" id="PS52029">
    <property type="entry name" value="LD_TPASE"/>
    <property type="match status" value="1"/>
</dbReference>
<dbReference type="GO" id="GO:0071555">
    <property type="term" value="P:cell wall organization"/>
    <property type="evidence" value="ECO:0007669"/>
    <property type="project" value="UniProtKB-UniRule"/>
</dbReference>
<gene>
    <name evidence="11" type="ordered locus">cce_2426</name>
</gene>
<evidence type="ECO:0000256" key="4">
    <source>
        <dbReference type="ARBA" id="ARBA00022679"/>
    </source>
</evidence>
<reference evidence="11 12" key="1">
    <citation type="journal article" date="2008" name="Proc. Natl. Acad. Sci. U.S.A.">
        <title>The genome of Cyanothece 51142, a unicellular diazotrophic cyanobacterium important in the marine nitrogen cycle.</title>
        <authorList>
            <person name="Welsh E.A."/>
            <person name="Liberton M."/>
            <person name="Stoeckel J."/>
            <person name="Loh T."/>
            <person name="Elvitigala T."/>
            <person name="Wang C."/>
            <person name="Wollam A."/>
            <person name="Fulton R.S."/>
            <person name="Clifton S.W."/>
            <person name="Jacobs J.M."/>
            <person name="Aurora R."/>
            <person name="Ghosh B.K."/>
            <person name="Sherman L.A."/>
            <person name="Smith R.D."/>
            <person name="Wilson R.K."/>
            <person name="Pakrasi H.B."/>
        </authorList>
    </citation>
    <scope>NUCLEOTIDE SEQUENCE [LARGE SCALE GENOMIC DNA]</scope>
    <source>
        <strain evidence="12">ATCC 51142 / BH68</strain>
    </source>
</reference>
<dbReference type="HOGENOM" id="CLU_042399_4_0_3"/>
<evidence type="ECO:0000256" key="9">
    <source>
        <dbReference type="PROSITE-ProRule" id="PRU01373"/>
    </source>
</evidence>
<feature type="domain" description="L,D-TPase catalytic" evidence="10">
    <location>
        <begin position="73"/>
        <end position="198"/>
    </location>
</feature>
<dbReference type="GO" id="GO:0005576">
    <property type="term" value="C:extracellular region"/>
    <property type="evidence" value="ECO:0007669"/>
    <property type="project" value="TreeGrafter"/>
</dbReference>
<dbReference type="InterPro" id="IPR050979">
    <property type="entry name" value="LD-transpeptidase"/>
</dbReference>
<keyword evidence="6 9" id="KW-0133">Cell shape</keyword>
<dbReference type="PANTHER" id="PTHR30582:SF24">
    <property type="entry name" value="L,D-TRANSPEPTIDASE ERFK_SRFK-RELATED"/>
    <property type="match status" value="1"/>
</dbReference>